<protein>
    <submittedName>
        <fullName evidence="1">Uncharacterized protein</fullName>
    </submittedName>
</protein>
<proteinExistence type="predicted"/>
<sequence length="229" mass="26567">MCQSLNVSTPSIVEQILSRKRSRVQAFESKENRMVYQEVCKSIQNTKVQSTQARARKLHKKYSATINKADVSKWLTGEVIKAEKDIHRMFGAIAYAEIQLRESVCRNGCVLCRRRFKSDCDEIRFKQSFRKKITKTLEFVKTSRANELRLKYTSQLGKLKAFPVNGFVVDRPIAQYKRGKIDALRTQKIESLQTKRCAVCERSFNGRELCRFLSTMDRRVNNLQGELAN</sequence>
<dbReference type="AlphaFoldDB" id="A0A7S3PS51"/>
<gene>
    <name evidence="1" type="ORF">ASTO00021_LOCUS18625</name>
</gene>
<evidence type="ECO:0000313" key="1">
    <source>
        <dbReference type="EMBL" id="CAE0448659.1"/>
    </source>
</evidence>
<accession>A0A7S3PS51</accession>
<reference evidence="1" key="1">
    <citation type="submission" date="2021-01" db="EMBL/GenBank/DDBJ databases">
        <authorList>
            <person name="Corre E."/>
            <person name="Pelletier E."/>
            <person name="Niang G."/>
            <person name="Scheremetjew M."/>
            <person name="Finn R."/>
            <person name="Kale V."/>
            <person name="Holt S."/>
            <person name="Cochrane G."/>
            <person name="Meng A."/>
            <person name="Brown T."/>
            <person name="Cohen L."/>
        </authorList>
    </citation>
    <scope>NUCLEOTIDE SEQUENCE</scope>
    <source>
        <strain evidence="1">GSBS06</strain>
    </source>
</reference>
<name>A0A7S3PS51_9STRA</name>
<organism evidence="1">
    <name type="scientific">Aplanochytrium stocchinoi</name>
    <dbReference type="NCBI Taxonomy" id="215587"/>
    <lineage>
        <taxon>Eukaryota</taxon>
        <taxon>Sar</taxon>
        <taxon>Stramenopiles</taxon>
        <taxon>Bigyra</taxon>
        <taxon>Labyrinthulomycetes</taxon>
        <taxon>Thraustochytrida</taxon>
        <taxon>Thraustochytriidae</taxon>
        <taxon>Aplanochytrium</taxon>
    </lineage>
</organism>
<dbReference type="EMBL" id="HBIN01025473">
    <property type="protein sequence ID" value="CAE0448659.1"/>
    <property type="molecule type" value="Transcribed_RNA"/>
</dbReference>